<reference evidence="3" key="1">
    <citation type="journal article" date="2019" name="Int. J. Syst. Evol. Microbiol.">
        <title>The Global Catalogue of Microorganisms (GCM) 10K type strain sequencing project: providing services to taxonomists for standard genome sequencing and annotation.</title>
        <authorList>
            <consortium name="The Broad Institute Genomics Platform"/>
            <consortium name="The Broad Institute Genome Sequencing Center for Infectious Disease"/>
            <person name="Wu L."/>
            <person name="Ma J."/>
        </authorList>
    </citation>
    <scope>NUCLEOTIDE SEQUENCE [LARGE SCALE GENOMIC DNA]</scope>
    <source>
        <strain evidence="3">CCM 7480</strain>
    </source>
</reference>
<dbReference type="PANTHER" id="PTHR34387">
    <property type="entry name" value="SLR1258 PROTEIN"/>
    <property type="match status" value="1"/>
</dbReference>
<dbReference type="RefSeq" id="WP_312552855.1">
    <property type="nucleotide sequence ID" value="NZ_JBHRVV010000001.1"/>
</dbReference>
<accession>A0ABV7PKV3</accession>
<keyword evidence="1" id="KW-0732">Signal</keyword>
<name>A0ABV7PKV3_9BURK</name>
<organism evidence="2 3">
    <name type="scientific">Massilia haematophila</name>
    <dbReference type="NCBI Taxonomy" id="457923"/>
    <lineage>
        <taxon>Bacteria</taxon>
        <taxon>Pseudomonadati</taxon>
        <taxon>Pseudomonadota</taxon>
        <taxon>Betaproteobacteria</taxon>
        <taxon>Burkholderiales</taxon>
        <taxon>Oxalobacteraceae</taxon>
        <taxon>Telluria group</taxon>
        <taxon>Massilia</taxon>
    </lineage>
</organism>
<feature type="chain" id="PRO_5046830902" evidence="1">
    <location>
        <begin position="20"/>
        <end position="234"/>
    </location>
</feature>
<dbReference type="Gene3D" id="3.30.110.170">
    <property type="entry name" value="Protein of unknown function (DUF541), domain 1"/>
    <property type="match status" value="1"/>
</dbReference>
<evidence type="ECO:0000256" key="1">
    <source>
        <dbReference type="SAM" id="SignalP"/>
    </source>
</evidence>
<sequence length="234" mass="25409">MLKQFAIAAAIAALPAAQASPLPSYPFVHVSADASVYRMPDIGAIDFEILAADADPALARGTVETRIAEIRALLEGQGVPLDDLETRDVRKELRKGVPVEAPVYEVRSSVRVNMRDLSKWRAVVAPLLGMPNLNSFATSFDTSEREQVEAELMTNALRDARRRAELIAKGARRKLGPVTAVTPGGVKNVGYSIGLLRADFMERRGSAARVEASEYLAVEALKLVQPVDVVFKLE</sequence>
<evidence type="ECO:0000313" key="3">
    <source>
        <dbReference type="Proteomes" id="UP001595665"/>
    </source>
</evidence>
<dbReference type="Proteomes" id="UP001595665">
    <property type="component" value="Unassembled WGS sequence"/>
</dbReference>
<dbReference type="Pfam" id="PF04402">
    <property type="entry name" value="SIMPL"/>
    <property type="match status" value="1"/>
</dbReference>
<comment type="caution">
    <text evidence="2">The sequence shown here is derived from an EMBL/GenBank/DDBJ whole genome shotgun (WGS) entry which is preliminary data.</text>
</comment>
<protein>
    <submittedName>
        <fullName evidence="2">SIMPL domain-containing protein</fullName>
    </submittedName>
</protein>
<dbReference type="InterPro" id="IPR052022">
    <property type="entry name" value="26kDa_periplasmic_antigen"/>
</dbReference>
<dbReference type="PANTHER" id="PTHR34387:SF1">
    <property type="entry name" value="PERIPLASMIC IMMUNOGENIC PROTEIN"/>
    <property type="match status" value="1"/>
</dbReference>
<proteinExistence type="predicted"/>
<dbReference type="InterPro" id="IPR007497">
    <property type="entry name" value="SIMPL/DUF541"/>
</dbReference>
<feature type="signal peptide" evidence="1">
    <location>
        <begin position="1"/>
        <end position="19"/>
    </location>
</feature>
<gene>
    <name evidence="2" type="ORF">ACFOPH_08665</name>
</gene>
<dbReference type="Gene3D" id="3.30.70.2970">
    <property type="entry name" value="Protein of unknown function (DUF541), domain 2"/>
    <property type="match status" value="1"/>
</dbReference>
<evidence type="ECO:0000313" key="2">
    <source>
        <dbReference type="EMBL" id="MFC3458317.1"/>
    </source>
</evidence>
<dbReference type="EMBL" id="JBHRVV010000001">
    <property type="protein sequence ID" value="MFC3458317.1"/>
    <property type="molecule type" value="Genomic_DNA"/>
</dbReference>
<keyword evidence="3" id="KW-1185">Reference proteome</keyword>